<sequence>MLGLFKKATIRVEASASDASEDLETLAKAVIRRDWTILGDKRDRASQEAPWLSMPAALARLLRRFLEEADRNRDAGNTPDAALLYEAAYTLSPSRMDLYVQCGNMLKDSGDLERAERVYRDVISKFPDEAEAYLQLGHTFKISGRRNAALDAYRAALKRDPGNNDAHDELILLGDSFSQHAAAQHIGFTRTLIASLDVARKLEAIGEELRSCKGIMNLNYPFTAIPREDFSSHREMFVAENETKIENDDFAIVLPQFDVEPDLLQLQIDALARISDPFRLVTIGATPAVRENWDRPARLRRKVVHIDTFAGLENHIERENVLFLSSRDIPTTNSLRWFKIAIESGADFAYCDEIRHEGVASRGTARSRISLLSKPCFDEIWNEQVNYLGSAFCVKNALFAGTPLPIDTTPQAYLSRARKVAHIPYPLIESYRELSDKSPSGSNELPTRFASLSRDHDIHVVICTHNNAASCRDMIASLRDKARACERVKITVVDNRTSRPNDLAILESLEDIAELNVVRDPHAFNWSHMNNEAASLSDSHIVVFCNDDMEMLSEGWDDMLSQLLDDDEVGMVGAKLLYADDTIQHGGILLGWQGSVIHDGLYEPMDSMEQFARWQCTRECEAVTGAFLAMRLSLFQDLGCFNAEHLAISYSDVDLSLRVSKSGYKVLWTPAIRLRHDESVSRGLDHLDSMRQARAASERRCFERIWGESRLSRDRTVNPVWADVTLPFRLLRPVNHETAIQHIRYSMSLNKRSADGQSAP</sequence>
<reference evidence="3 4" key="1">
    <citation type="submission" date="2019-07" db="EMBL/GenBank/DDBJ databases">
        <title>Whole genome shotgun sequence of Swaminathania salitolerans NBRC 104436.</title>
        <authorList>
            <person name="Hosoyama A."/>
            <person name="Uohara A."/>
            <person name="Ohji S."/>
            <person name="Ichikawa N."/>
        </authorList>
    </citation>
    <scope>NUCLEOTIDE SEQUENCE [LARGE SCALE GENOMIC DNA]</scope>
    <source>
        <strain evidence="3 4">NBRC 104436</strain>
    </source>
</reference>
<feature type="domain" description="Glycosyltransferase 2-like" evidence="2">
    <location>
        <begin position="460"/>
        <end position="579"/>
    </location>
</feature>
<organism evidence="3 4">
    <name type="scientific">Swaminathania salitolerans</name>
    <dbReference type="NCBI Taxonomy" id="182838"/>
    <lineage>
        <taxon>Bacteria</taxon>
        <taxon>Pseudomonadati</taxon>
        <taxon>Pseudomonadota</taxon>
        <taxon>Alphaproteobacteria</taxon>
        <taxon>Acetobacterales</taxon>
        <taxon>Acetobacteraceae</taxon>
        <taxon>Swaminathania</taxon>
    </lineage>
</organism>
<dbReference type="PROSITE" id="PS50005">
    <property type="entry name" value="TPR"/>
    <property type="match status" value="1"/>
</dbReference>
<dbReference type="PANTHER" id="PTHR43179">
    <property type="entry name" value="RHAMNOSYLTRANSFERASE WBBL"/>
    <property type="match status" value="1"/>
</dbReference>
<dbReference type="InterPro" id="IPR001173">
    <property type="entry name" value="Glyco_trans_2-like"/>
</dbReference>
<dbReference type="SMART" id="SM00028">
    <property type="entry name" value="TPR"/>
    <property type="match status" value="2"/>
</dbReference>
<dbReference type="AlphaFoldDB" id="A0A511BNK9"/>
<protein>
    <recommendedName>
        <fullName evidence="2">Glycosyltransferase 2-like domain-containing protein</fullName>
    </recommendedName>
</protein>
<dbReference type="InterPro" id="IPR029044">
    <property type="entry name" value="Nucleotide-diphossugar_trans"/>
</dbReference>
<dbReference type="InterPro" id="IPR019734">
    <property type="entry name" value="TPR_rpt"/>
</dbReference>
<evidence type="ECO:0000313" key="4">
    <source>
        <dbReference type="Proteomes" id="UP000321405"/>
    </source>
</evidence>
<keyword evidence="1" id="KW-0802">TPR repeat</keyword>
<dbReference type="SUPFAM" id="SSF53448">
    <property type="entry name" value="Nucleotide-diphospho-sugar transferases"/>
    <property type="match status" value="1"/>
</dbReference>
<proteinExistence type="predicted"/>
<gene>
    <name evidence="3" type="ORF">SSA02_10900</name>
</gene>
<dbReference type="Pfam" id="PF13181">
    <property type="entry name" value="TPR_8"/>
    <property type="match status" value="1"/>
</dbReference>
<dbReference type="Gene3D" id="3.90.550.10">
    <property type="entry name" value="Spore Coat Polysaccharide Biosynthesis Protein SpsA, Chain A"/>
    <property type="match status" value="1"/>
</dbReference>
<dbReference type="SUPFAM" id="SSF48452">
    <property type="entry name" value="TPR-like"/>
    <property type="match status" value="1"/>
</dbReference>
<dbReference type="EMBL" id="BJVC01000002">
    <property type="protein sequence ID" value="GEL01927.1"/>
    <property type="molecule type" value="Genomic_DNA"/>
</dbReference>
<evidence type="ECO:0000313" key="3">
    <source>
        <dbReference type="EMBL" id="GEL01927.1"/>
    </source>
</evidence>
<evidence type="ECO:0000256" key="1">
    <source>
        <dbReference type="PROSITE-ProRule" id="PRU00339"/>
    </source>
</evidence>
<feature type="repeat" description="TPR" evidence="1">
    <location>
        <begin position="130"/>
        <end position="163"/>
    </location>
</feature>
<comment type="caution">
    <text evidence="3">The sequence shown here is derived from an EMBL/GenBank/DDBJ whole genome shotgun (WGS) entry which is preliminary data.</text>
</comment>
<accession>A0A511BNK9</accession>
<evidence type="ECO:0000259" key="2">
    <source>
        <dbReference type="Pfam" id="PF00535"/>
    </source>
</evidence>
<dbReference type="InterPro" id="IPR011990">
    <property type="entry name" value="TPR-like_helical_dom_sf"/>
</dbReference>
<dbReference type="Gene3D" id="1.25.40.10">
    <property type="entry name" value="Tetratricopeptide repeat domain"/>
    <property type="match status" value="1"/>
</dbReference>
<keyword evidence="4" id="KW-1185">Reference proteome</keyword>
<dbReference type="Proteomes" id="UP000321405">
    <property type="component" value="Unassembled WGS sequence"/>
</dbReference>
<name>A0A511BNK9_9PROT</name>
<dbReference type="PANTHER" id="PTHR43179:SF7">
    <property type="entry name" value="RHAMNOSYLTRANSFERASE WBBL"/>
    <property type="match status" value="1"/>
</dbReference>
<dbReference type="Pfam" id="PF00535">
    <property type="entry name" value="Glycos_transf_2"/>
    <property type="match status" value="1"/>
</dbReference>